<evidence type="ECO:0000256" key="1">
    <source>
        <dbReference type="SAM" id="Phobius"/>
    </source>
</evidence>
<reference evidence="2 3" key="1">
    <citation type="journal article" date="2016" name="Sci. Rep.">
        <title>Metabolic traits of an uncultured archaeal lineage -MSBL1- from brine pools of the Red Sea.</title>
        <authorList>
            <person name="Mwirichia R."/>
            <person name="Alam I."/>
            <person name="Rashid M."/>
            <person name="Vinu M."/>
            <person name="Ba-Alawi W."/>
            <person name="Anthony Kamau A."/>
            <person name="Kamanda Ngugi D."/>
            <person name="Goker M."/>
            <person name="Klenk H.P."/>
            <person name="Bajic V."/>
            <person name="Stingl U."/>
        </authorList>
    </citation>
    <scope>NUCLEOTIDE SEQUENCE [LARGE SCALE GENOMIC DNA]</scope>
    <source>
        <strain evidence="2">SCGC-AAA382K21</strain>
    </source>
</reference>
<keyword evidence="1" id="KW-1133">Transmembrane helix</keyword>
<comment type="caution">
    <text evidence="2">The sequence shown here is derived from an EMBL/GenBank/DDBJ whole genome shotgun (WGS) entry which is preliminary data.</text>
</comment>
<feature type="transmembrane region" description="Helical" evidence="1">
    <location>
        <begin position="106"/>
        <end position="132"/>
    </location>
</feature>
<proteinExistence type="predicted"/>
<keyword evidence="1" id="KW-0472">Membrane</keyword>
<organism evidence="2 3">
    <name type="scientific">candidate division MSBL1 archaeon SCGC-AAA382K21</name>
    <dbReference type="NCBI Taxonomy" id="1698283"/>
    <lineage>
        <taxon>Archaea</taxon>
        <taxon>Methanobacteriati</taxon>
        <taxon>Methanobacteriota</taxon>
        <taxon>candidate division MSBL1</taxon>
    </lineage>
</organism>
<evidence type="ECO:0000313" key="3">
    <source>
        <dbReference type="Proteomes" id="UP000070504"/>
    </source>
</evidence>
<keyword evidence="1" id="KW-0812">Transmembrane</keyword>
<dbReference type="AlphaFoldDB" id="A0A133VL37"/>
<feature type="transmembrane region" description="Helical" evidence="1">
    <location>
        <begin position="64"/>
        <end position="86"/>
    </location>
</feature>
<accession>A0A133VL37</accession>
<feature type="transmembrane region" description="Helical" evidence="1">
    <location>
        <begin position="6"/>
        <end position="26"/>
    </location>
</feature>
<gene>
    <name evidence="2" type="ORF">AKJ54_00640</name>
</gene>
<evidence type="ECO:0000313" key="2">
    <source>
        <dbReference type="EMBL" id="KXB07145.1"/>
    </source>
</evidence>
<dbReference type="EMBL" id="LHYH01000010">
    <property type="protein sequence ID" value="KXB07145.1"/>
    <property type="molecule type" value="Genomic_DNA"/>
</dbReference>
<keyword evidence="3" id="KW-1185">Reference proteome</keyword>
<sequence length="139" mass="15025">MRALQIAFVIILINMSLSIVASANIFGNTSLDNSKITYEPGLIPDASSENIRNETLGSSSQTGLVAWLSQTVGGFTAAMGYVGYLINSLTFNWVWNLIPPFLSNNIVIVTTVTMLNVVLGLLIGVAVIEFILKRYGILN</sequence>
<dbReference type="Proteomes" id="UP000070504">
    <property type="component" value="Unassembled WGS sequence"/>
</dbReference>
<name>A0A133VL37_9EURY</name>
<protein>
    <submittedName>
        <fullName evidence="2">Uncharacterized protein</fullName>
    </submittedName>
</protein>